<accession>A0A9I9EMB2</accession>
<name>A0A9I9EMB2_CUCME</name>
<protein>
    <submittedName>
        <fullName evidence="1">Uncharacterized protein</fullName>
    </submittedName>
</protein>
<dbReference type="AlphaFoldDB" id="A0A9I9EMB2"/>
<evidence type="ECO:0000313" key="1">
    <source>
        <dbReference type="EnsemblPlants" id="MELO3C035697.2.1"/>
    </source>
</evidence>
<proteinExistence type="predicted"/>
<dbReference type="Gramene" id="MELO3C035697.2.1">
    <property type="protein sequence ID" value="MELO3C035697.2.1"/>
    <property type="gene ID" value="MELO3C035697.2"/>
</dbReference>
<dbReference type="EnsemblPlants" id="MELO3C035697.2.1">
    <property type="protein sequence ID" value="MELO3C035697.2.1"/>
    <property type="gene ID" value="MELO3C035697.2"/>
</dbReference>
<reference evidence="1" key="1">
    <citation type="submission" date="2023-03" db="UniProtKB">
        <authorList>
            <consortium name="EnsemblPlants"/>
        </authorList>
    </citation>
    <scope>IDENTIFICATION</scope>
</reference>
<sequence length="78" mass="8997">MQVAKVWDSFISEWNIAFGQSLKKEEITYFASLMGTISFLKVDPSKDSRNWPLLRAVYSKIFDKKVASSSPLQKIYCE</sequence>
<organism evidence="1">
    <name type="scientific">Cucumis melo</name>
    <name type="common">Muskmelon</name>
    <dbReference type="NCBI Taxonomy" id="3656"/>
    <lineage>
        <taxon>Eukaryota</taxon>
        <taxon>Viridiplantae</taxon>
        <taxon>Streptophyta</taxon>
        <taxon>Embryophyta</taxon>
        <taxon>Tracheophyta</taxon>
        <taxon>Spermatophyta</taxon>
        <taxon>Magnoliopsida</taxon>
        <taxon>eudicotyledons</taxon>
        <taxon>Gunneridae</taxon>
        <taxon>Pentapetalae</taxon>
        <taxon>rosids</taxon>
        <taxon>fabids</taxon>
        <taxon>Cucurbitales</taxon>
        <taxon>Cucurbitaceae</taxon>
        <taxon>Benincaseae</taxon>
        <taxon>Cucumis</taxon>
    </lineage>
</organism>